<dbReference type="GeneID" id="24821256"/>
<dbReference type="EMBL" id="CP011070">
    <property type="protein sequence ID" value="AJW71763.1"/>
    <property type="molecule type" value="Genomic_DNA"/>
</dbReference>
<proteinExistence type="predicted"/>
<reference evidence="1 2" key="2">
    <citation type="journal article" date="2016" name="ISME J.">
        <title>Physiological and genomic characterization of two novel marine thaumarchaeal strains indicates niche differentiation.</title>
        <authorList>
            <person name="Bayer B."/>
            <person name="Vojvoda J."/>
            <person name="Offre P."/>
            <person name="Alves R.J."/>
            <person name="Elisabeth N.H."/>
            <person name="Garcia J.A."/>
            <person name="Volland J.M."/>
            <person name="Srivastava A."/>
            <person name="Schleper C."/>
            <person name="Herndl G.J."/>
        </authorList>
    </citation>
    <scope>NUCLEOTIDE SEQUENCE [LARGE SCALE GENOMIC DNA]</scope>
    <source>
        <strain evidence="1 2">NF5</strain>
    </source>
</reference>
<organism evidence="1 2">
    <name type="scientific">Nitrosopumilus adriaticus</name>
    <dbReference type="NCBI Taxonomy" id="1580092"/>
    <lineage>
        <taxon>Archaea</taxon>
        <taxon>Nitrososphaerota</taxon>
        <taxon>Nitrososphaeria</taxon>
        <taxon>Nitrosopumilales</taxon>
        <taxon>Nitrosopumilaceae</taxon>
        <taxon>Nitrosopumilus</taxon>
    </lineage>
</organism>
<evidence type="ECO:0000313" key="2">
    <source>
        <dbReference type="Proteomes" id="UP000032408"/>
    </source>
</evidence>
<sequence length="65" mass="7641">MDDEIDFEKCADPLMIIQNSLELIKLQYDGVMDEGIKAYLNRIDKSAQKIENLLKELKLKHKIYN</sequence>
<dbReference type="OrthoDB" id="374997at2157"/>
<protein>
    <submittedName>
        <fullName evidence="1">Uncharacterized protein</fullName>
    </submittedName>
</protein>
<dbReference type="HOGENOM" id="CLU_2839208_0_0_2"/>
<dbReference type="KEGG" id="nin:NADRNF5_2090"/>
<dbReference type="Proteomes" id="UP000032408">
    <property type="component" value="Chromosome"/>
</dbReference>
<dbReference type="AlphaFoldDB" id="A0A0D5C5C7"/>
<gene>
    <name evidence="1" type="ORF">NADRNF5_2090</name>
</gene>
<reference evidence="2" key="1">
    <citation type="submission" date="2015-03" db="EMBL/GenBank/DDBJ databases">
        <title>Characterization of two novel Thaumarchaeota isolated from the Northern Adriatic Sea.</title>
        <authorList>
            <person name="Bayer B."/>
            <person name="Vojvoda J."/>
            <person name="Offre P."/>
            <person name="Srivastava A."/>
            <person name="Elisabeth N."/>
            <person name="Garcia J.A.L."/>
            <person name="Schleper C."/>
            <person name="Herndl G.J."/>
        </authorList>
    </citation>
    <scope>NUCLEOTIDE SEQUENCE [LARGE SCALE GENOMIC DNA]</scope>
    <source>
        <strain evidence="2">NF5</strain>
    </source>
</reference>
<evidence type="ECO:0000313" key="1">
    <source>
        <dbReference type="EMBL" id="AJW71763.1"/>
    </source>
</evidence>
<name>A0A0D5C5C7_9ARCH</name>
<accession>A0A0D5C5C7</accession>
<keyword evidence="2" id="KW-1185">Reference proteome</keyword>
<dbReference type="RefSeq" id="WP_048118262.1">
    <property type="nucleotide sequence ID" value="NZ_CP011070.1"/>
</dbReference>
<dbReference type="STRING" id="1580092.NADRNF5_2090"/>